<dbReference type="EMBL" id="JADKPN010000015">
    <property type="protein sequence ID" value="MBF4765414.1"/>
    <property type="molecule type" value="Genomic_DNA"/>
</dbReference>
<reference evidence="3" key="1">
    <citation type="submission" date="2020-11" db="EMBL/GenBank/DDBJ databases">
        <title>Nocardioides sp. nov., isolated from Soil of Cynanchum wilfordii Hemsley rhizosphere.</title>
        <authorList>
            <person name="Lee J.-S."/>
            <person name="Suh M.K."/>
            <person name="Kim J.-S."/>
        </authorList>
    </citation>
    <scope>NUCLEOTIDE SEQUENCE</scope>
    <source>
        <strain evidence="3">KCTC 19275</strain>
    </source>
</reference>
<dbReference type="Gene3D" id="2.60.40.4070">
    <property type="match status" value="1"/>
</dbReference>
<comment type="caution">
    <text evidence="3">The sequence shown here is derived from an EMBL/GenBank/DDBJ whole genome shotgun (WGS) entry which is preliminary data.</text>
</comment>
<gene>
    <name evidence="3" type="ORF">ISU07_19970</name>
</gene>
<dbReference type="Proteomes" id="UP000640489">
    <property type="component" value="Unassembled WGS sequence"/>
</dbReference>
<accession>A0A930VDD4</accession>
<keyword evidence="4" id="KW-1185">Reference proteome</keyword>
<feature type="region of interest" description="Disordered" evidence="1">
    <location>
        <begin position="31"/>
        <end position="50"/>
    </location>
</feature>
<evidence type="ECO:0000313" key="4">
    <source>
        <dbReference type="Proteomes" id="UP000640489"/>
    </source>
</evidence>
<proteinExistence type="predicted"/>
<evidence type="ECO:0000259" key="2">
    <source>
        <dbReference type="Pfam" id="PF13860"/>
    </source>
</evidence>
<dbReference type="AlphaFoldDB" id="A0A930VDD4"/>
<feature type="domain" description="FlgD/Vpr Ig-like" evidence="2">
    <location>
        <begin position="63"/>
        <end position="119"/>
    </location>
</feature>
<dbReference type="RefSeq" id="WP_194708593.1">
    <property type="nucleotide sequence ID" value="NZ_JADKPN010000015.1"/>
</dbReference>
<evidence type="ECO:0000313" key="3">
    <source>
        <dbReference type="EMBL" id="MBF4765414.1"/>
    </source>
</evidence>
<evidence type="ECO:0000256" key="1">
    <source>
        <dbReference type="SAM" id="MobiDB-lite"/>
    </source>
</evidence>
<dbReference type="InterPro" id="IPR025965">
    <property type="entry name" value="FlgD/Vpr_Ig-like"/>
</dbReference>
<sequence length="416" mass="44550">MRPRSAVALAAGLVVGLVVGLVALLPTEATASVGRESEPPNHAYLSPDGDGVADTVRIPYPVEKPAGVRILVRSAVNSEVLRRVVRTHQQPGQHHWRWDGRDDAGFVVADGSYLIDIRVKRGTNVDRWGTQALVDTDGDQGTLLTSRPTVYPDATVVDDSVLLTYLRQGWNPTEDAYPGEDYFGARIPLRARLSVVSRRGKVVWEAAHRVGGMSTRFVWAGRRSDGTVVAAGPYDARLLVTDAAGNVTSYVQQVRVSHRQLVAETLTVHLDPATTERTGSISPPGCNGCGEGCSPVDSDRFPGGLSFRDCLGYGYDAQTYARFALPLPFAAAPVDTYRVTATGGPPTAGGTGAGKLSGLTMGPGDATVTTGWGSVDLSHYPYLPEQDLAATWGFTTTQDYDLASFTVEYQHYVEVS</sequence>
<organism evidence="3 4">
    <name type="scientific">Nocardioides islandensis</name>
    <dbReference type="NCBI Taxonomy" id="433663"/>
    <lineage>
        <taxon>Bacteria</taxon>
        <taxon>Bacillati</taxon>
        <taxon>Actinomycetota</taxon>
        <taxon>Actinomycetes</taxon>
        <taxon>Propionibacteriales</taxon>
        <taxon>Nocardioidaceae</taxon>
        <taxon>Nocardioides</taxon>
    </lineage>
</organism>
<dbReference type="Pfam" id="PF13860">
    <property type="entry name" value="FlgD_ig"/>
    <property type="match status" value="1"/>
</dbReference>
<name>A0A930VDD4_9ACTN</name>
<protein>
    <recommendedName>
        <fullName evidence="2">FlgD/Vpr Ig-like domain-containing protein</fullName>
    </recommendedName>
</protein>